<dbReference type="AlphaFoldDB" id="A0A0F9FW85"/>
<dbReference type="InterPro" id="IPR051201">
    <property type="entry name" value="Chloro_Bact_Ser_Proteases"/>
</dbReference>
<dbReference type="Pfam" id="PF13365">
    <property type="entry name" value="Trypsin_2"/>
    <property type="match status" value="1"/>
</dbReference>
<protein>
    <recommendedName>
        <fullName evidence="6">Serine protease</fullName>
    </recommendedName>
</protein>
<dbReference type="SUPFAM" id="SSF50494">
    <property type="entry name" value="Trypsin-like serine proteases"/>
    <property type="match status" value="1"/>
</dbReference>
<dbReference type="InterPro" id="IPR001940">
    <property type="entry name" value="Peptidase_S1C"/>
</dbReference>
<name>A0A0F9FW85_9ZZZZ</name>
<dbReference type="EMBL" id="LAZR01019971">
    <property type="protein sequence ID" value="KKL90583.1"/>
    <property type="molecule type" value="Genomic_DNA"/>
</dbReference>
<feature type="transmembrane region" description="Helical" evidence="4">
    <location>
        <begin position="222"/>
        <end position="247"/>
    </location>
</feature>
<keyword evidence="4" id="KW-0812">Transmembrane</keyword>
<accession>A0A0F9FW85</accession>
<keyword evidence="4" id="KW-1133">Transmembrane helix</keyword>
<keyword evidence="2" id="KW-0645">Protease</keyword>
<reference evidence="5" key="1">
    <citation type="journal article" date="2015" name="Nature">
        <title>Complex archaea that bridge the gap between prokaryotes and eukaryotes.</title>
        <authorList>
            <person name="Spang A."/>
            <person name="Saw J.H."/>
            <person name="Jorgensen S.L."/>
            <person name="Zaremba-Niedzwiedzka K."/>
            <person name="Martijn J."/>
            <person name="Lind A.E."/>
            <person name="van Eijk R."/>
            <person name="Schleper C."/>
            <person name="Guy L."/>
            <person name="Ettema T.J."/>
        </authorList>
    </citation>
    <scope>NUCLEOTIDE SEQUENCE</scope>
</reference>
<evidence type="ECO:0000256" key="4">
    <source>
        <dbReference type="SAM" id="Phobius"/>
    </source>
</evidence>
<keyword evidence="4" id="KW-0472">Membrane</keyword>
<evidence type="ECO:0000256" key="2">
    <source>
        <dbReference type="ARBA" id="ARBA00022670"/>
    </source>
</evidence>
<proteinExistence type="inferred from homology"/>
<dbReference type="Gene3D" id="2.40.10.10">
    <property type="entry name" value="Trypsin-like serine proteases"/>
    <property type="match status" value="2"/>
</dbReference>
<feature type="transmembrane region" description="Helical" evidence="4">
    <location>
        <begin position="198"/>
        <end position="216"/>
    </location>
</feature>
<comment type="similarity">
    <text evidence="1">Belongs to the peptidase S1C family.</text>
</comment>
<dbReference type="GO" id="GO:0006508">
    <property type="term" value="P:proteolysis"/>
    <property type="evidence" value="ECO:0007669"/>
    <property type="project" value="UniProtKB-KW"/>
</dbReference>
<dbReference type="PRINTS" id="PR00834">
    <property type="entry name" value="PROTEASES2C"/>
</dbReference>
<sequence>MPSVVKIVTYDDTGDEIGQGSGFFISPQRIITNEHVVAGAYSAEVFTNEWYYDQITILNADKDMDLAILRVDAEDEIPLQINPDAELKPGQRVIAIGHPLGLEKTVSDGLISSVQTTDGVQEVQITAPISPGSSGSPLLDQQGRVIGVVYATICEGQNLNFAIGIETLNEFLALEETPRQLKVAGSPALWRVAANRIVVVKWIATLTGVLIAIAFGGVSWVILIGIVVMAMLWRVLSWLWKSIFRLLTLSFRQCRYATASVSRQPWRLFCRNGSYVGMVLLIGAGWFLSTSVNSATEPTQSTVTQIESASSTNTQSITVYITRTGSKYHRNGCRYLNKSNIPITLNDAKPHYGPCSVCRPSR</sequence>
<comment type="caution">
    <text evidence="5">The sequence shown here is derived from an EMBL/GenBank/DDBJ whole genome shotgun (WGS) entry which is preliminary data.</text>
</comment>
<dbReference type="PANTHER" id="PTHR43343:SF3">
    <property type="entry name" value="PROTEASE DO-LIKE 8, CHLOROPLASTIC"/>
    <property type="match status" value="1"/>
</dbReference>
<organism evidence="5">
    <name type="scientific">marine sediment metagenome</name>
    <dbReference type="NCBI Taxonomy" id="412755"/>
    <lineage>
        <taxon>unclassified sequences</taxon>
        <taxon>metagenomes</taxon>
        <taxon>ecological metagenomes</taxon>
    </lineage>
</organism>
<keyword evidence="3" id="KW-0378">Hydrolase</keyword>
<dbReference type="InterPro" id="IPR009003">
    <property type="entry name" value="Peptidase_S1_PA"/>
</dbReference>
<gene>
    <name evidence="5" type="ORF">LCGC14_1903230</name>
</gene>
<evidence type="ECO:0008006" key="6">
    <source>
        <dbReference type="Google" id="ProtNLM"/>
    </source>
</evidence>
<evidence type="ECO:0000256" key="1">
    <source>
        <dbReference type="ARBA" id="ARBA00010541"/>
    </source>
</evidence>
<dbReference type="PANTHER" id="PTHR43343">
    <property type="entry name" value="PEPTIDASE S12"/>
    <property type="match status" value="1"/>
</dbReference>
<dbReference type="InterPro" id="IPR043504">
    <property type="entry name" value="Peptidase_S1_PA_chymotrypsin"/>
</dbReference>
<evidence type="ECO:0000256" key="3">
    <source>
        <dbReference type="ARBA" id="ARBA00022801"/>
    </source>
</evidence>
<dbReference type="GO" id="GO:0004252">
    <property type="term" value="F:serine-type endopeptidase activity"/>
    <property type="evidence" value="ECO:0007669"/>
    <property type="project" value="InterPro"/>
</dbReference>
<feature type="transmembrane region" description="Helical" evidence="4">
    <location>
        <begin position="268"/>
        <end position="288"/>
    </location>
</feature>
<evidence type="ECO:0000313" key="5">
    <source>
        <dbReference type="EMBL" id="KKL90583.1"/>
    </source>
</evidence>